<accession>A0ABR2T3D9</accession>
<evidence type="ECO:0000313" key="1">
    <source>
        <dbReference type="EMBL" id="KAK9031993.1"/>
    </source>
</evidence>
<comment type="caution">
    <text evidence="1">The sequence shown here is derived from an EMBL/GenBank/DDBJ whole genome shotgun (WGS) entry which is preliminary data.</text>
</comment>
<evidence type="ECO:0000313" key="2">
    <source>
        <dbReference type="Proteomes" id="UP001396334"/>
    </source>
</evidence>
<proteinExistence type="predicted"/>
<evidence type="ECO:0008006" key="3">
    <source>
        <dbReference type="Google" id="ProtNLM"/>
    </source>
</evidence>
<dbReference type="PANTHER" id="PTHR47074">
    <property type="entry name" value="BNAC02G40300D PROTEIN"/>
    <property type="match status" value="1"/>
</dbReference>
<sequence length="279" mass="32006">MHNQAWGGDKPVRLEATYMDNPGSPIQCKEFMQEGQRQWDTRKVLQVFTAADASKILQRPIANSRGDVLRWSHHLSGIYSTKSVHHWLAHREREYTDDSPKLYLLEETTRACLGSGICKLCETETENVLHAVRECPATQEVISFSGLGHMLPWGPYMSCKNWLEDVLQVLDCNQFRFLLVILWNIWNRRNRWVHENQLIPAKMVSDYAQLIAAESQEAWESPYPLQQTRAAVRWEKPELDSIKVNVDGAWSQEQNLAAVAIVARDHNGMLGPFRGSLVP</sequence>
<reference evidence="1 2" key="1">
    <citation type="journal article" date="2024" name="G3 (Bethesda)">
        <title>Genome assembly of Hibiscus sabdariffa L. provides insights into metabolisms of medicinal natural products.</title>
        <authorList>
            <person name="Kim T."/>
        </authorList>
    </citation>
    <scope>NUCLEOTIDE SEQUENCE [LARGE SCALE GENOMIC DNA]</scope>
    <source>
        <strain evidence="1">TK-2024</strain>
        <tissue evidence="1">Old leaves</tissue>
    </source>
</reference>
<name>A0ABR2T3D9_9ROSI</name>
<protein>
    <recommendedName>
        <fullName evidence="3">RNase H type-1 domain-containing protein</fullName>
    </recommendedName>
</protein>
<dbReference type="Proteomes" id="UP001396334">
    <property type="component" value="Unassembled WGS sequence"/>
</dbReference>
<dbReference type="InterPro" id="IPR052929">
    <property type="entry name" value="RNase_H-like_EbsB-rel"/>
</dbReference>
<organism evidence="1 2">
    <name type="scientific">Hibiscus sabdariffa</name>
    <name type="common">roselle</name>
    <dbReference type="NCBI Taxonomy" id="183260"/>
    <lineage>
        <taxon>Eukaryota</taxon>
        <taxon>Viridiplantae</taxon>
        <taxon>Streptophyta</taxon>
        <taxon>Embryophyta</taxon>
        <taxon>Tracheophyta</taxon>
        <taxon>Spermatophyta</taxon>
        <taxon>Magnoliopsida</taxon>
        <taxon>eudicotyledons</taxon>
        <taxon>Gunneridae</taxon>
        <taxon>Pentapetalae</taxon>
        <taxon>rosids</taxon>
        <taxon>malvids</taxon>
        <taxon>Malvales</taxon>
        <taxon>Malvaceae</taxon>
        <taxon>Malvoideae</taxon>
        <taxon>Hibiscus</taxon>
    </lineage>
</organism>
<keyword evidence="2" id="KW-1185">Reference proteome</keyword>
<dbReference type="EMBL" id="JBBPBN010000009">
    <property type="protein sequence ID" value="KAK9031993.1"/>
    <property type="molecule type" value="Genomic_DNA"/>
</dbReference>
<dbReference type="PANTHER" id="PTHR47074:SF11">
    <property type="entry name" value="REVERSE TRANSCRIPTASE-LIKE PROTEIN"/>
    <property type="match status" value="1"/>
</dbReference>
<gene>
    <name evidence="1" type="ORF">V6N11_056278</name>
</gene>